<evidence type="ECO:0000313" key="2">
    <source>
        <dbReference type="Proteomes" id="UP000822688"/>
    </source>
</evidence>
<gene>
    <name evidence="1" type="ORF">KC19_VG117100</name>
</gene>
<comment type="caution">
    <text evidence="1">The sequence shown here is derived from an EMBL/GenBank/DDBJ whole genome shotgun (WGS) entry which is preliminary data.</text>
</comment>
<reference evidence="1" key="1">
    <citation type="submission" date="2020-06" db="EMBL/GenBank/DDBJ databases">
        <title>WGS assembly of Ceratodon purpureus strain R40.</title>
        <authorList>
            <person name="Carey S.B."/>
            <person name="Jenkins J."/>
            <person name="Shu S."/>
            <person name="Lovell J.T."/>
            <person name="Sreedasyam A."/>
            <person name="Maumus F."/>
            <person name="Tiley G.P."/>
            <person name="Fernandez-Pozo N."/>
            <person name="Barry K."/>
            <person name="Chen C."/>
            <person name="Wang M."/>
            <person name="Lipzen A."/>
            <person name="Daum C."/>
            <person name="Saski C.A."/>
            <person name="Payton A.C."/>
            <person name="Mcbreen J.C."/>
            <person name="Conrad R.E."/>
            <person name="Kollar L.M."/>
            <person name="Olsson S."/>
            <person name="Huttunen S."/>
            <person name="Landis J.B."/>
            <person name="Wickett N.J."/>
            <person name="Johnson M.G."/>
            <person name="Rensing S.A."/>
            <person name="Grimwood J."/>
            <person name="Schmutz J."/>
            <person name="Mcdaniel S.F."/>
        </authorList>
    </citation>
    <scope>NUCLEOTIDE SEQUENCE</scope>
    <source>
        <strain evidence="1">R40</strain>
    </source>
</reference>
<dbReference type="AlphaFoldDB" id="A0A8T0HPK4"/>
<proteinExistence type="predicted"/>
<evidence type="ECO:0000313" key="1">
    <source>
        <dbReference type="EMBL" id="KAG0572685.1"/>
    </source>
</evidence>
<dbReference type="Proteomes" id="UP000822688">
    <property type="component" value="Chromosome V"/>
</dbReference>
<name>A0A8T0HPK4_CERPU</name>
<keyword evidence="2" id="KW-1185">Reference proteome</keyword>
<accession>A0A8T0HPK4</accession>
<protein>
    <submittedName>
        <fullName evidence="1">Uncharacterized protein</fullName>
    </submittedName>
</protein>
<organism evidence="1 2">
    <name type="scientific">Ceratodon purpureus</name>
    <name type="common">Fire moss</name>
    <name type="synonym">Dicranum purpureum</name>
    <dbReference type="NCBI Taxonomy" id="3225"/>
    <lineage>
        <taxon>Eukaryota</taxon>
        <taxon>Viridiplantae</taxon>
        <taxon>Streptophyta</taxon>
        <taxon>Embryophyta</taxon>
        <taxon>Bryophyta</taxon>
        <taxon>Bryophytina</taxon>
        <taxon>Bryopsida</taxon>
        <taxon>Dicranidae</taxon>
        <taxon>Pseudoditrichales</taxon>
        <taxon>Ditrichaceae</taxon>
        <taxon>Ceratodon</taxon>
    </lineage>
</organism>
<sequence>MSGLSIPAMAHYQVNNKGHPESASALLMSVEIAPFLKYLSEPDNLGPRSQRFQRYYGRDPRMTGIVEDSEVEHISIACRYIEDQQSGRPRPSCTPYLKRQVMLQAEGTSTAKSTDAYTVADADRWSEPADVAWKQPVVSAHTLS</sequence>
<dbReference type="EMBL" id="CM026426">
    <property type="protein sequence ID" value="KAG0572685.1"/>
    <property type="molecule type" value="Genomic_DNA"/>
</dbReference>